<dbReference type="KEGG" id="smo:SELMODRAFT_415337"/>
<keyword evidence="3" id="KW-0964">Secreted</keyword>
<sequence length="161" mass="17890">MKRSFWSLEHCCSRRRGGARSLVYLVLAILLASRCLHSSSAGRTQAERLSTGVHESKDAALSLSTKRQQLDQMGDDQQSADQQSWVADYSPLQLEELRSSSSLVRRSLSGPGSSPPQCTSKCGRCYPCRPVHVPIQPGLVKTAEYYPEAWRCKCGNKLFMP</sequence>
<dbReference type="Pfam" id="PF17181">
    <property type="entry name" value="EPF"/>
    <property type="match status" value="1"/>
</dbReference>
<evidence type="ECO:0008006" key="9">
    <source>
        <dbReference type="Google" id="ProtNLM"/>
    </source>
</evidence>
<dbReference type="OrthoDB" id="1937916at2759"/>
<dbReference type="HOGENOM" id="CLU_135272_3_1_1"/>
<keyword evidence="4" id="KW-0732">Signal</keyword>
<evidence type="ECO:0000313" key="8">
    <source>
        <dbReference type="Proteomes" id="UP000001514"/>
    </source>
</evidence>
<dbReference type="AlphaFoldDB" id="D8RVT2"/>
<evidence type="ECO:0000256" key="3">
    <source>
        <dbReference type="ARBA" id="ARBA00022525"/>
    </source>
</evidence>
<dbReference type="InParanoid" id="D8RVT2"/>
<dbReference type="Proteomes" id="UP000001514">
    <property type="component" value="Unassembled WGS sequence"/>
</dbReference>
<reference evidence="7 8" key="1">
    <citation type="journal article" date="2011" name="Science">
        <title>The Selaginella genome identifies genetic changes associated with the evolution of vascular plants.</title>
        <authorList>
            <person name="Banks J.A."/>
            <person name="Nishiyama T."/>
            <person name="Hasebe M."/>
            <person name="Bowman J.L."/>
            <person name="Gribskov M."/>
            <person name="dePamphilis C."/>
            <person name="Albert V.A."/>
            <person name="Aono N."/>
            <person name="Aoyama T."/>
            <person name="Ambrose B.A."/>
            <person name="Ashton N.W."/>
            <person name="Axtell M.J."/>
            <person name="Barker E."/>
            <person name="Barker M.S."/>
            <person name="Bennetzen J.L."/>
            <person name="Bonawitz N.D."/>
            <person name="Chapple C."/>
            <person name="Cheng C."/>
            <person name="Correa L.G."/>
            <person name="Dacre M."/>
            <person name="DeBarry J."/>
            <person name="Dreyer I."/>
            <person name="Elias M."/>
            <person name="Engstrom E.M."/>
            <person name="Estelle M."/>
            <person name="Feng L."/>
            <person name="Finet C."/>
            <person name="Floyd S.K."/>
            <person name="Frommer W.B."/>
            <person name="Fujita T."/>
            <person name="Gramzow L."/>
            <person name="Gutensohn M."/>
            <person name="Harholt J."/>
            <person name="Hattori M."/>
            <person name="Heyl A."/>
            <person name="Hirai T."/>
            <person name="Hiwatashi Y."/>
            <person name="Ishikawa M."/>
            <person name="Iwata M."/>
            <person name="Karol K.G."/>
            <person name="Koehler B."/>
            <person name="Kolukisaoglu U."/>
            <person name="Kubo M."/>
            <person name="Kurata T."/>
            <person name="Lalonde S."/>
            <person name="Li K."/>
            <person name="Li Y."/>
            <person name="Litt A."/>
            <person name="Lyons E."/>
            <person name="Manning G."/>
            <person name="Maruyama T."/>
            <person name="Michael T.P."/>
            <person name="Mikami K."/>
            <person name="Miyazaki S."/>
            <person name="Morinaga S."/>
            <person name="Murata T."/>
            <person name="Mueller-Roeber B."/>
            <person name="Nelson D.R."/>
            <person name="Obara M."/>
            <person name="Oguri Y."/>
            <person name="Olmstead R.G."/>
            <person name="Onodera N."/>
            <person name="Petersen B.L."/>
            <person name="Pils B."/>
            <person name="Prigge M."/>
            <person name="Rensing S.A."/>
            <person name="Riano-Pachon D.M."/>
            <person name="Roberts A.W."/>
            <person name="Sato Y."/>
            <person name="Scheller H.V."/>
            <person name="Schulz B."/>
            <person name="Schulz C."/>
            <person name="Shakirov E.V."/>
            <person name="Shibagaki N."/>
            <person name="Shinohara N."/>
            <person name="Shippen D.E."/>
            <person name="Soerensen I."/>
            <person name="Sotooka R."/>
            <person name="Sugimoto N."/>
            <person name="Sugita M."/>
            <person name="Sumikawa N."/>
            <person name="Tanurdzic M."/>
            <person name="Theissen G."/>
            <person name="Ulvskov P."/>
            <person name="Wakazuki S."/>
            <person name="Weng J.K."/>
            <person name="Willats W.W."/>
            <person name="Wipf D."/>
            <person name="Wolf P.G."/>
            <person name="Yang L."/>
            <person name="Zimmer A.D."/>
            <person name="Zhu Q."/>
            <person name="Mitros T."/>
            <person name="Hellsten U."/>
            <person name="Loque D."/>
            <person name="Otillar R."/>
            <person name="Salamov A."/>
            <person name="Schmutz J."/>
            <person name="Shapiro H."/>
            <person name="Lindquist E."/>
            <person name="Lucas S."/>
            <person name="Rokhsar D."/>
            <person name="Grigoriev I.V."/>
        </authorList>
    </citation>
    <scope>NUCLEOTIDE SEQUENCE [LARGE SCALE GENOMIC DNA]</scope>
</reference>
<evidence type="ECO:0000256" key="4">
    <source>
        <dbReference type="ARBA" id="ARBA00022729"/>
    </source>
</evidence>
<keyword evidence="5" id="KW-1015">Disulfide bond</keyword>
<evidence type="ECO:0000313" key="7">
    <source>
        <dbReference type="EMBL" id="EFJ24013.1"/>
    </source>
</evidence>
<organism evidence="8">
    <name type="scientific">Selaginella moellendorffii</name>
    <name type="common">Spikemoss</name>
    <dbReference type="NCBI Taxonomy" id="88036"/>
    <lineage>
        <taxon>Eukaryota</taxon>
        <taxon>Viridiplantae</taxon>
        <taxon>Streptophyta</taxon>
        <taxon>Embryophyta</taxon>
        <taxon>Tracheophyta</taxon>
        <taxon>Lycopodiopsida</taxon>
        <taxon>Selaginellales</taxon>
        <taxon>Selaginellaceae</taxon>
        <taxon>Selaginella</taxon>
    </lineage>
</organism>
<comment type="similarity">
    <text evidence="2">Belongs to the plant cysteine rich small secretory peptide family. Epidermal patterning factor subfamily.</text>
</comment>
<dbReference type="GO" id="GO:0010052">
    <property type="term" value="P:guard cell differentiation"/>
    <property type="evidence" value="ECO:0000318"/>
    <property type="project" value="GO_Central"/>
</dbReference>
<protein>
    <recommendedName>
        <fullName evidence="9">Epidermal patterning factor-like protein</fullName>
    </recommendedName>
</protein>
<dbReference type="Gramene" id="EFJ24013">
    <property type="protein sequence ID" value="EFJ24013"/>
    <property type="gene ID" value="SELMODRAFT_415337"/>
</dbReference>
<dbReference type="GO" id="GO:0005576">
    <property type="term" value="C:extracellular region"/>
    <property type="evidence" value="ECO:0007669"/>
    <property type="project" value="UniProtKB-SubCell"/>
</dbReference>
<dbReference type="InterPro" id="IPR039455">
    <property type="entry name" value="EPFL"/>
</dbReference>
<evidence type="ECO:0000256" key="5">
    <source>
        <dbReference type="ARBA" id="ARBA00023157"/>
    </source>
</evidence>
<evidence type="ECO:0000256" key="2">
    <source>
        <dbReference type="ARBA" id="ARBA00008127"/>
    </source>
</evidence>
<dbReference type="PANTHER" id="PTHR33109:SF4">
    <property type="entry name" value="EPIDERMAL PATTERNING FACTOR-LIKE PROTEIN 6"/>
    <property type="match status" value="1"/>
</dbReference>
<dbReference type="EMBL" id="GL377591">
    <property type="protein sequence ID" value="EFJ24013.1"/>
    <property type="molecule type" value="Genomic_DNA"/>
</dbReference>
<dbReference type="PANTHER" id="PTHR33109">
    <property type="entry name" value="EPIDERMAL PATTERNING FACTOR-LIKE PROTEIN 4"/>
    <property type="match status" value="1"/>
</dbReference>
<comment type="subcellular location">
    <subcellularLocation>
        <location evidence="1">Secreted</location>
    </subcellularLocation>
</comment>
<evidence type="ECO:0000256" key="1">
    <source>
        <dbReference type="ARBA" id="ARBA00004613"/>
    </source>
</evidence>
<gene>
    <name evidence="7" type="ORF">SELMODRAFT_415337</name>
</gene>
<accession>D8RVT2</accession>
<dbReference type="STRING" id="88036.D8RVT2"/>
<keyword evidence="8" id="KW-1185">Reference proteome</keyword>
<dbReference type="eggNOG" id="ENOG502S3PD">
    <property type="taxonomic scope" value="Eukaryota"/>
</dbReference>
<evidence type="ECO:0000256" key="6">
    <source>
        <dbReference type="SAM" id="MobiDB-lite"/>
    </source>
</evidence>
<name>D8RVT2_SELML</name>
<feature type="compositionally biased region" description="Polar residues" evidence="6">
    <location>
        <begin position="62"/>
        <end position="83"/>
    </location>
</feature>
<feature type="region of interest" description="Disordered" evidence="6">
    <location>
        <begin position="47"/>
        <end position="83"/>
    </location>
</feature>
<proteinExistence type="inferred from homology"/>